<dbReference type="GO" id="GO:0000981">
    <property type="term" value="F:DNA-binding transcription factor activity, RNA polymerase II-specific"/>
    <property type="evidence" value="ECO:0007669"/>
    <property type="project" value="InterPro"/>
</dbReference>
<organism evidence="7 8">
    <name type="scientific">Aspergillus bertholletiae</name>
    <dbReference type="NCBI Taxonomy" id="1226010"/>
    <lineage>
        <taxon>Eukaryota</taxon>
        <taxon>Fungi</taxon>
        <taxon>Dikarya</taxon>
        <taxon>Ascomycota</taxon>
        <taxon>Pezizomycotina</taxon>
        <taxon>Eurotiomycetes</taxon>
        <taxon>Eurotiomycetidae</taxon>
        <taxon>Eurotiales</taxon>
        <taxon>Aspergillaceae</taxon>
        <taxon>Aspergillus</taxon>
        <taxon>Aspergillus subgen. Circumdati</taxon>
    </lineage>
</organism>
<dbReference type="PROSITE" id="PS50048">
    <property type="entry name" value="ZN2_CY6_FUNGAL_2"/>
    <property type="match status" value="1"/>
</dbReference>
<evidence type="ECO:0000313" key="8">
    <source>
        <dbReference type="Proteomes" id="UP000326198"/>
    </source>
</evidence>
<dbReference type="AlphaFoldDB" id="A0A5N7AX38"/>
<keyword evidence="3" id="KW-0804">Transcription</keyword>
<proteinExistence type="predicted"/>
<dbReference type="GO" id="GO:0003677">
    <property type="term" value="F:DNA binding"/>
    <property type="evidence" value="ECO:0007669"/>
    <property type="project" value="UniProtKB-KW"/>
</dbReference>
<dbReference type="GO" id="GO:0009893">
    <property type="term" value="P:positive regulation of metabolic process"/>
    <property type="evidence" value="ECO:0007669"/>
    <property type="project" value="UniProtKB-ARBA"/>
</dbReference>
<dbReference type="Proteomes" id="UP000326198">
    <property type="component" value="Unassembled WGS sequence"/>
</dbReference>
<evidence type="ECO:0000313" key="7">
    <source>
        <dbReference type="EMBL" id="KAE8373370.1"/>
    </source>
</evidence>
<keyword evidence="8" id="KW-1185">Reference proteome</keyword>
<accession>A0A5N7AX38</accession>
<keyword evidence="1" id="KW-0805">Transcription regulation</keyword>
<evidence type="ECO:0000256" key="2">
    <source>
        <dbReference type="ARBA" id="ARBA00023125"/>
    </source>
</evidence>
<dbReference type="GO" id="GO:0008270">
    <property type="term" value="F:zinc ion binding"/>
    <property type="evidence" value="ECO:0007669"/>
    <property type="project" value="InterPro"/>
</dbReference>
<feature type="domain" description="Zn(2)-C6 fungal-type" evidence="6">
    <location>
        <begin position="25"/>
        <end position="53"/>
    </location>
</feature>
<sequence length="98" mass="10954">MLATDVSHPTTGSQRPAKKPRRVKGCYNCSQRRLNCDRGNPCQKCVKKGLHCSGLGVRYRFINGVAPLIRLSGAVNSLVQQFWRTTCRPTAGQVHRCR</sequence>
<evidence type="ECO:0000256" key="5">
    <source>
        <dbReference type="SAM" id="MobiDB-lite"/>
    </source>
</evidence>
<dbReference type="SUPFAM" id="SSF57701">
    <property type="entry name" value="Zn2/Cys6 DNA-binding domain"/>
    <property type="match status" value="1"/>
</dbReference>
<protein>
    <recommendedName>
        <fullName evidence="6">Zn(2)-C6 fungal-type domain-containing protein</fullName>
    </recommendedName>
</protein>
<keyword evidence="2" id="KW-0238">DNA-binding</keyword>
<dbReference type="Pfam" id="PF00172">
    <property type="entry name" value="Zn_clus"/>
    <property type="match status" value="1"/>
</dbReference>
<evidence type="ECO:0000256" key="4">
    <source>
        <dbReference type="ARBA" id="ARBA00023242"/>
    </source>
</evidence>
<dbReference type="InterPro" id="IPR001138">
    <property type="entry name" value="Zn2Cys6_DnaBD"/>
</dbReference>
<gene>
    <name evidence="7" type="ORF">BDV26DRAFT_69171</name>
</gene>
<evidence type="ECO:0000256" key="3">
    <source>
        <dbReference type="ARBA" id="ARBA00023163"/>
    </source>
</evidence>
<feature type="region of interest" description="Disordered" evidence="5">
    <location>
        <begin position="1"/>
        <end position="21"/>
    </location>
</feature>
<dbReference type="EMBL" id="ML736317">
    <property type="protein sequence ID" value="KAE8373370.1"/>
    <property type="molecule type" value="Genomic_DNA"/>
</dbReference>
<dbReference type="OrthoDB" id="5386330at2759"/>
<dbReference type="CDD" id="cd00067">
    <property type="entry name" value="GAL4"/>
    <property type="match status" value="1"/>
</dbReference>
<dbReference type="PROSITE" id="PS00463">
    <property type="entry name" value="ZN2_CY6_FUNGAL_1"/>
    <property type="match status" value="1"/>
</dbReference>
<keyword evidence="4" id="KW-0539">Nucleus</keyword>
<dbReference type="SMART" id="SM00066">
    <property type="entry name" value="GAL4"/>
    <property type="match status" value="1"/>
</dbReference>
<evidence type="ECO:0000256" key="1">
    <source>
        <dbReference type="ARBA" id="ARBA00023015"/>
    </source>
</evidence>
<dbReference type="InterPro" id="IPR036864">
    <property type="entry name" value="Zn2-C6_fun-type_DNA-bd_sf"/>
</dbReference>
<name>A0A5N7AX38_9EURO</name>
<evidence type="ECO:0000259" key="6">
    <source>
        <dbReference type="PROSITE" id="PS50048"/>
    </source>
</evidence>
<dbReference type="Gene3D" id="4.10.240.10">
    <property type="entry name" value="Zn(2)-C6 fungal-type DNA-binding domain"/>
    <property type="match status" value="1"/>
</dbReference>
<reference evidence="7 8" key="1">
    <citation type="submission" date="2019-04" db="EMBL/GenBank/DDBJ databases">
        <title>Friends and foes A comparative genomics studyof 23 Aspergillus species from section Flavi.</title>
        <authorList>
            <consortium name="DOE Joint Genome Institute"/>
            <person name="Kjaerbolling I."/>
            <person name="Vesth T."/>
            <person name="Frisvad J.C."/>
            <person name="Nybo J.L."/>
            <person name="Theobald S."/>
            <person name="Kildgaard S."/>
            <person name="Isbrandt T."/>
            <person name="Kuo A."/>
            <person name="Sato A."/>
            <person name="Lyhne E.K."/>
            <person name="Kogle M.E."/>
            <person name="Wiebenga A."/>
            <person name="Kun R.S."/>
            <person name="Lubbers R.J."/>
            <person name="Makela M.R."/>
            <person name="Barry K."/>
            <person name="Chovatia M."/>
            <person name="Clum A."/>
            <person name="Daum C."/>
            <person name="Haridas S."/>
            <person name="He G."/>
            <person name="LaButti K."/>
            <person name="Lipzen A."/>
            <person name="Mondo S."/>
            <person name="Riley R."/>
            <person name="Salamov A."/>
            <person name="Simmons B.A."/>
            <person name="Magnuson J.K."/>
            <person name="Henrissat B."/>
            <person name="Mortensen U.H."/>
            <person name="Larsen T.O."/>
            <person name="Devries R.P."/>
            <person name="Grigoriev I.V."/>
            <person name="Machida M."/>
            <person name="Baker S.E."/>
            <person name="Andersen M.R."/>
        </authorList>
    </citation>
    <scope>NUCLEOTIDE SEQUENCE [LARGE SCALE GENOMIC DNA]</scope>
    <source>
        <strain evidence="7 8">IBT 29228</strain>
    </source>
</reference>